<dbReference type="FunFam" id="3.40.50.300:FF:000134">
    <property type="entry name" value="Iron-enterobactin ABC transporter ATP-binding protein"/>
    <property type="match status" value="1"/>
</dbReference>
<feature type="domain" description="ABC transporter" evidence="5">
    <location>
        <begin position="2"/>
        <end position="239"/>
    </location>
</feature>
<dbReference type="InterPro" id="IPR002808">
    <property type="entry name" value="AdoCbi_amidolase"/>
</dbReference>
<protein>
    <submittedName>
        <fullName evidence="6">ABC transporter ATP-binding protein YvrA</fullName>
    </submittedName>
</protein>
<gene>
    <name evidence="6" type="primary">yvrA</name>
    <name evidence="6" type="ORF">GCM10007971_25040</name>
</gene>
<proteinExistence type="predicted"/>
<dbReference type="CDD" id="cd03214">
    <property type="entry name" value="ABC_Iron-Siderophores_B12_Hemin"/>
    <property type="match status" value="1"/>
</dbReference>
<dbReference type="RefSeq" id="WP_188857862.1">
    <property type="nucleotide sequence ID" value="NZ_BMOS01000018.1"/>
</dbReference>
<dbReference type="Pfam" id="PF00005">
    <property type="entry name" value="ABC_tran"/>
    <property type="match status" value="1"/>
</dbReference>
<keyword evidence="3 6" id="KW-0067">ATP-binding</keyword>
<comment type="caution">
    <text evidence="6">The sequence shown here is derived from an EMBL/GenBank/DDBJ whole genome shotgun (WGS) entry which is preliminary data.</text>
</comment>
<evidence type="ECO:0000256" key="4">
    <source>
        <dbReference type="ARBA" id="ARBA00022967"/>
    </source>
</evidence>
<keyword evidence="4" id="KW-1278">Translocase</keyword>
<dbReference type="EMBL" id="BMOS01000018">
    <property type="protein sequence ID" value="GGN60753.1"/>
    <property type="molecule type" value="Genomic_DNA"/>
</dbReference>
<evidence type="ECO:0000313" key="7">
    <source>
        <dbReference type="Proteomes" id="UP000624041"/>
    </source>
</evidence>
<dbReference type="GO" id="GO:0016887">
    <property type="term" value="F:ATP hydrolysis activity"/>
    <property type="evidence" value="ECO:0007669"/>
    <property type="project" value="InterPro"/>
</dbReference>
<sequence length="494" mass="54436">MLLIKNASGGYDGEEIVKNISFSVNEGEFFGILGPNGSGKTTLINMISGLLDLQQGKIEVAGRNIADYSKKELARKIAVLPQLTPQVFPYTVKEMVSLGRYAHHSGLFRSWTKEDEEIVQRVMRQTNILEFADTSVMEHSGGEQQRIFLAQALVQQPKVLLLDEPTNHLDLAYQKELLDLLRKSAKEKGLTVVAILHDLNLASLYCDRLLLMDEGEAKALENPDEVLSEELINSVFDTEVIKQAHSKIAKPQLHLMPSKKTWQAKKLWSIDETNLSFSTEQIVLHSDLPLKTISSGIVGAGIGWYKYFVNRHVDENYYCNDHRKEMRTYLKGRGFPPAQTVGMMTAIVLEDYSYGIYEGNGFSILVVVTASVGNAVDSSRAKPLVGPVAPGTINTWVFVNGSLTEEAFIQATITATEAKAQVLRDLAIQDRKTGTVATGTPTDSILIAATQQGKELDYAGTATELGALIGNAVYQEMKQAISKTLKRKKAAEQG</sequence>
<reference evidence="6" key="2">
    <citation type="submission" date="2020-09" db="EMBL/GenBank/DDBJ databases">
        <authorList>
            <person name="Sun Q."/>
            <person name="Ohkuma M."/>
        </authorList>
    </citation>
    <scope>NUCLEOTIDE SEQUENCE</scope>
    <source>
        <strain evidence="6">JCM 17251</strain>
    </source>
</reference>
<dbReference type="PANTHER" id="PTHR42794">
    <property type="entry name" value="HEMIN IMPORT ATP-BINDING PROTEIN HMUV"/>
    <property type="match status" value="1"/>
</dbReference>
<dbReference type="Pfam" id="PF01955">
    <property type="entry name" value="CbiZ"/>
    <property type="match status" value="1"/>
</dbReference>
<keyword evidence="1" id="KW-0813">Transport</keyword>
<evidence type="ECO:0000256" key="2">
    <source>
        <dbReference type="ARBA" id="ARBA00022741"/>
    </source>
</evidence>
<organism evidence="6 7">
    <name type="scientific">Oceanobacillus indicireducens</name>
    <dbReference type="NCBI Taxonomy" id="1004261"/>
    <lineage>
        <taxon>Bacteria</taxon>
        <taxon>Bacillati</taxon>
        <taxon>Bacillota</taxon>
        <taxon>Bacilli</taxon>
        <taxon>Bacillales</taxon>
        <taxon>Bacillaceae</taxon>
        <taxon>Oceanobacillus</taxon>
    </lineage>
</organism>
<dbReference type="AlphaFoldDB" id="A0A918D358"/>
<dbReference type="PANTHER" id="PTHR42794:SF1">
    <property type="entry name" value="HEMIN IMPORT ATP-BINDING PROTEIN HMUV"/>
    <property type="match status" value="1"/>
</dbReference>
<evidence type="ECO:0000256" key="1">
    <source>
        <dbReference type="ARBA" id="ARBA00022448"/>
    </source>
</evidence>
<accession>A0A918D358</accession>
<evidence type="ECO:0000313" key="6">
    <source>
        <dbReference type="EMBL" id="GGN60753.1"/>
    </source>
</evidence>
<name>A0A918D358_9BACI</name>
<reference evidence="6" key="1">
    <citation type="journal article" date="2014" name="Int. J. Syst. Evol. Microbiol.">
        <title>Complete genome sequence of Corynebacterium casei LMG S-19264T (=DSM 44701T), isolated from a smear-ripened cheese.</title>
        <authorList>
            <consortium name="US DOE Joint Genome Institute (JGI-PGF)"/>
            <person name="Walter F."/>
            <person name="Albersmeier A."/>
            <person name="Kalinowski J."/>
            <person name="Ruckert C."/>
        </authorList>
    </citation>
    <scope>NUCLEOTIDE SEQUENCE</scope>
    <source>
        <strain evidence="6">JCM 17251</strain>
    </source>
</reference>
<dbReference type="InterPro" id="IPR003439">
    <property type="entry name" value="ABC_transporter-like_ATP-bd"/>
</dbReference>
<evidence type="ECO:0000259" key="5">
    <source>
        <dbReference type="PROSITE" id="PS50893"/>
    </source>
</evidence>
<dbReference type="GO" id="GO:0005524">
    <property type="term" value="F:ATP binding"/>
    <property type="evidence" value="ECO:0007669"/>
    <property type="project" value="UniProtKB-KW"/>
</dbReference>
<evidence type="ECO:0000256" key="3">
    <source>
        <dbReference type="ARBA" id="ARBA00022840"/>
    </source>
</evidence>
<keyword evidence="2" id="KW-0547">Nucleotide-binding</keyword>
<dbReference type="SUPFAM" id="SSF52540">
    <property type="entry name" value="P-loop containing nucleoside triphosphate hydrolases"/>
    <property type="match status" value="1"/>
</dbReference>
<dbReference type="Gene3D" id="3.40.50.300">
    <property type="entry name" value="P-loop containing nucleotide triphosphate hydrolases"/>
    <property type="match status" value="1"/>
</dbReference>
<dbReference type="InterPro" id="IPR027417">
    <property type="entry name" value="P-loop_NTPase"/>
</dbReference>
<dbReference type="InterPro" id="IPR003593">
    <property type="entry name" value="AAA+_ATPase"/>
</dbReference>
<dbReference type="SMART" id="SM00382">
    <property type="entry name" value="AAA"/>
    <property type="match status" value="1"/>
</dbReference>
<dbReference type="PROSITE" id="PS50893">
    <property type="entry name" value="ABC_TRANSPORTER_2"/>
    <property type="match status" value="1"/>
</dbReference>
<keyword evidence="7" id="KW-1185">Reference proteome</keyword>
<dbReference type="Proteomes" id="UP000624041">
    <property type="component" value="Unassembled WGS sequence"/>
</dbReference>